<name>A0A177N6C3_9GAMM</name>
<protein>
    <submittedName>
        <fullName evidence="1">Uncharacterized protein</fullName>
    </submittedName>
</protein>
<reference evidence="2" key="1">
    <citation type="submission" date="2016-03" db="EMBL/GenBank/DDBJ databases">
        <authorList>
            <person name="Heylen K."/>
            <person name="De Vos P."/>
            <person name="Vekeman B."/>
        </authorList>
    </citation>
    <scope>NUCLEOTIDE SEQUENCE [LARGE SCALE GENOMIC DNA]</scope>
    <source>
        <strain evidence="2">R-45383</strain>
    </source>
</reference>
<dbReference type="OrthoDB" id="1676884at2"/>
<keyword evidence="2" id="KW-1185">Reference proteome</keyword>
<organism evidence="1 2">
    <name type="scientific">Methylomonas koyamae</name>
    <dbReference type="NCBI Taxonomy" id="702114"/>
    <lineage>
        <taxon>Bacteria</taxon>
        <taxon>Pseudomonadati</taxon>
        <taxon>Pseudomonadota</taxon>
        <taxon>Gammaproteobacteria</taxon>
        <taxon>Methylococcales</taxon>
        <taxon>Methylococcaceae</taxon>
        <taxon>Methylomonas</taxon>
    </lineage>
</organism>
<proteinExistence type="predicted"/>
<evidence type="ECO:0000313" key="1">
    <source>
        <dbReference type="EMBL" id="OAI12769.1"/>
    </source>
</evidence>
<accession>A0A177N6C3</accession>
<evidence type="ECO:0000313" key="2">
    <source>
        <dbReference type="Proteomes" id="UP000077628"/>
    </source>
</evidence>
<gene>
    <name evidence="1" type="ORF">A1355_14115</name>
</gene>
<dbReference type="Proteomes" id="UP000077628">
    <property type="component" value="Unassembled WGS sequence"/>
</dbReference>
<sequence length="200" mass="21608">MDSINDREGSSCLRNHHARHQSGFVKLPHWKNLISIVIGVTSRKVGGNLGDINLSQDTFRSRFTDYPYTSAVATLPDMQACPERSRRGAGQVRSLREAASISTTLAGLLSQFASAGRADQQAQLDQILDAWSDTSTMASTFGGAYSGHSLTVNIQNVATGSAAYNAWADKLTILEHFNGRTLNAVPADIAVNNETWRIAA</sequence>
<comment type="caution">
    <text evidence="1">The sequence shown here is derived from an EMBL/GenBank/DDBJ whole genome shotgun (WGS) entry which is preliminary data.</text>
</comment>
<dbReference type="RefSeq" id="WP_064031379.1">
    <property type="nucleotide sequence ID" value="NZ_LUUK01000217.1"/>
</dbReference>
<dbReference type="AlphaFoldDB" id="A0A177N6C3"/>
<dbReference type="EMBL" id="LUUK01000217">
    <property type="protein sequence ID" value="OAI12769.1"/>
    <property type="molecule type" value="Genomic_DNA"/>
</dbReference>
<dbReference type="STRING" id="702114.A1355_14115"/>